<sequence length="477" mass="52776">MTRPISLKTDPLGSLDTRIAMAEPSAAKSCLGPSATVFGLEGAAEEPPGSMQSGISPNRDYRTLELRESFGAFDVGQQCPRLELDAAVNKCHLLDGLAGPSNPQNTPASNSARECTPEPLQCGMKDLQASPAFEFNNYRFGSFNKLPEKGFFAPRDDDAETSKPQKLRRPFDNQRRALKLPLTGLRGRRTITNRSAMRKPGNPGLVRYVRFGATTSLSCSPPHVTCRPSPSIERKRNYISTYRQKMHCEKWRIARRPTPRKPSPICNSTLEAQIMGNMTPKQADGFDRSLSSSPLHGFGQTPSPARSFNGTHALDGTFDSPQNTPAVRNSKAPRGNQKKKMYVNISFSLYKVHSAPGALPGKVRQYAYEFRKVETDFTSLSGYLPLDVPYRFEKTTGLVAVNDLVFRTYFIIPSRVTSLPLDALSTATQYLNNTQVGYCVFGLARIIRLLLTYAIAFVCSLCGVTIRHHRLADVRSD</sequence>
<gene>
    <name evidence="3" type="ORF">POLS_LOCUS3542</name>
</gene>
<proteinExistence type="predicted"/>
<dbReference type="AlphaFoldDB" id="A0A9W4HM19"/>
<evidence type="ECO:0000313" key="4">
    <source>
        <dbReference type="Proteomes" id="UP001153618"/>
    </source>
</evidence>
<name>A0A9W4HM19_PENOL</name>
<comment type="caution">
    <text evidence="3">The sequence shown here is derived from an EMBL/GenBank/DDBJ whole genome shotgun (WGS) entry which is preliminary data.</text>
</comment>
<reference evidence="3" key="1">
    <citation type="submission" date="2021-07" db="EMBL/GenBank/DDBJ databases">
        <authorList>
            <person name="Branca A.L. A."/>
        </authorList>
    </citation>
    <scope>NUCLEOTIDE SEQUENCE</scope>
</reference>
<keyword evidence="2" id="KW-1133">Transmembrane helix</keyword>
<evidence type="ECO:0000256" key="1">
    <source>
        <dbReference type="SAM" id="MobiDB-lite"/>
    </source>
</evidence>
<dbReference type="EMBL" id="CAJVOS010000017">
    <property type="protein sequence ID" value="CAG8061045.1"/>
    <property type="molecule type" value="Genomic_DNA"/>
</dbReference>
<organism evidence="3 4">
    <name type="scientific">Penicillium olsonii</name>
    <dbReference type="NCBI Taxonomy" id="99116"/>
    <lineage>
        <taxon>Eukaryota</taxon>
        <taxon>Fungi</taxon>
        <taxon>Dikarya</taxon>
        <taxon>Ascomycota</taxon>
        <taxon>Pezizomycotina</taxon>
        <taxon>Eurotiomycetes</taxon>
        <taxon>Eurotiomycetidae</taxon>
        <taxon>Eurotiales</taxon>
        <taxon>Aspergillaceae</taxon>
        <taxon>Penicillium</taxon>
    </lineage>
</organism>
<evidence type="ECO:0000256" key="2">
    <source>
        <dbReference type="SAM" id="Phobius"/>
    </source>
</evidence>
<accession>A0A9W4HM19</accession>
<dbReference type="OrthoDB" id="4306135at2759"/>
<keyword evidence="4" id="KW-1185">Reference proteome</keyword>
<evidence type="ECO:0000313" key="3">
    <source>
        <dbReference type="EMBL" id="CAG8061045.1"/>
    </source>
</evidence>
<dbReference type="Proteomes" id="UP001153618">
    <property type="component" value="Unassembled WGS sequence"/>
</dbReference>
<feature type="compositionally biased region" description="Polar residues" evidence="1">
    <location>
        <begin position="289"/>
        <end position="310"/>
    </location>
</feature>
<keyword evidence="2" id="KW-0472">Membrane</keyword>
<keyword evidence="2" id="KW-0812">Transmembrane</keyword>
<feature type="transmembrane region" description="Helical" evidence="2">
    <location>
        <begin position="446"/>
        <end position="466"/>
    </location>
</feature>
<protein>
    <submittedName>
        <fullName evidence="3">Uncharacterized protein</fullName>
    </submittedName>
</protein>
<feature type="region of interest" description="Disordered" evidence="1">
    <location>
        <begin position="284"/>
        <end position="335"/>
    </location>
</feature>